<dbReference type="Proteomes" id="UP000022910">
    <property type="component" value="Unassembled WGS sequence"/>
</dbReference>
<gene>
    <name evidence="3" type="ORF">RirG_013230</name>
</gene>
<sequence>MPQQIYSYSPTTPTSPLAYSTSSHGSIPIPITNQRKASVFYPSRNNHTRSSSSSSGFIDTPSLTTSSSTPNSFRSMRHNSLHGQFSIGSLVGSYEESILNGRMSTFPSKPITFIAQIGVLGRGKCKQSLKCPPHINLTFPAHFYELQDVDNPVTPYVGNVDLENGLTGERFKKFSGGYRIPLKGQLQIVIKNLNKTAVKIFLVPYDLSDMPPGTKTFIRQKSYTIPSSYNSMIQYYGVGDKTNNNNNDSFTKSTLRYAIHLQFCSPAKKKVYLYKYVRVVFANRVPDGSEKLNVVNIGPGEPKYVPMGSLNLKGLLGLGLVEENQQDSDNDGRQDEERQRREKKKTIKKDGVNIGKIIGSNGGSALSEKFRQISKDNDEKSSSMIIDGE</sequence>
<dbReference type="OrthoDB" id="8625101at2759"/>
<dbReference type="STRING" id="1432141.A0A015KA59"/>
<evidence type="ECO:0000313" key="3">
    <source>
        <dbReference type="EMBL" id="EXX78627.1"/>
    </source>
</evidence>
<feature type="compositionally biased region" description="Low complexity" evidence="1">
    <location>
        <begin position="50"/>
        <end position="70"/>
    </location>
</feature>
<dbReference type="EMBL" id="JEMT01008904">
    <property type="protein sequence ID" value="EXX78628.1"/>
    <property type="molecule type" value="Genomic_DNA"/>
</dbReference>
<feature type="region of interest" description="Disordered" evidence="1">
    <location>
        <begin position="323"/>
        <end position="347"/>
    </location>
</feature>
<evidence type="ECO:0000256" key="1">
    <source>
        <dbReference type="SAM" id="MobiDB-lite"/>
    </source>
</evidence>
<feature type="region of interest" description="Disordered" evidence="1">
    <location>
        <begin position="43"/>
        <end position="75"/>
    </location>
</feature>
<feature type="compositionally biased region" description="Basic and acidic residues" evidence="1">
    <location>
        <begin position="330"/>
        <end position="340"/>
    </location>
</feature>
<feature type="region of interest" description="Disordered" evidence="1">
    <location>
        <begin position="368"/>
        <end position="389"/>
    </location>
</feature>
<dbReference type="Pfam" id="PF13915">
    <property type="entry name" value="DUF4210"/>
    <property type="match status" value="1"/>
</dbReference>
<evidence type="ECO:0000259" key="2">
    <source>
        <dbReference type="SMART" id="SM01177"/>
    </source>
</evidence>
<evidence type="ECO:0000313" key="4">
    <source>
        <dbReference type="Proteomes" id="UP000022910"/>
    </source>
</evidence>
<dbReference type="InterPro" id="IPR033473">
    <property type="entry name" value="Atos-like_C"/>
</dbReference>
<reference evidence="3 4" key="1">
    <citation type="submission" date="2014-02" db="EMBL/GenBank/DDBJ databases">
        <title>Single nucleus genome sequencing reveals high similarity among nuclei of an endomycorrhizal fungus.</title>
        <authorList>
            <person name="Lin K."/>
            <person name="Geurts R."/>
            <person name="Zhang Z."/>
            <person name="Limpens E."/>
            <person name="Saunders D.G."/>
            <person name="Mu D."/>
            <person name="Pang E."/>
            <person name="Cao H."/>
            <person name="Cha H."/>
            <person name="Lin T."/>
            <person name="Zhou Q."/>
            <person name="Shang Y."/>
            <person name="Li Y."/>
            <person name="Ivanov S."/>
            <person name="Sharma T."/>
            <person name="Velzen R.V."/>
            <person name="Ruijter N.D."/>
            <person name="Aanen D.K."/>
            <person name="Win J."/>
            <person name="Kamoun S."/>
            <person name="Bisseling T."/>
            <person name="Huang S."/>
        </authorList>
    </citation>
    <scope>NUCLEOTIDE SEQUENCE [LARGE SCALE GENOMIC DNA]</scope>
    <source>
        <strain evidence="3">DAOM 197198w</strain>
        <strain evidence="4">DAOM197198w</strain>
    </source>
</reference>
<dbReference type="OMA" id="GRIYLHR"/>
<dbReference type="Pfam" id="PF13889">
    <property type="entry name" value="Chromosome_seg"/>
    <property type="match status" value="1"/>
</dbReference>
<protein>
    <recommendedName>
        <fullName evidence="2">Atos-like conserved domain-containing protein</fullName>
    </recommendedName>
</protein>
<dbReference type="InterPro" id="IPR025261">
    <property type="entry name" value="Atos-like_cons_dom"/>
</dbReference>
<organism evidence="3 4">
    <name type="scientific">Rhizophagus irregularis (strain DAOM 197198w)</name>
    <name type="common">Glomus intraradices</name>
    <dbReference type="NCBI Taxonomy" id="1432141"/>
    <lineage>
        <taxon>Eukaryota</taxon>
        <taxon>Fungi</taxon>
        <taxon>Fungi incertae sedis</taxon>
        <taxon>Mucoromycota</taxon>
        <taxon>Glomeromycotina</taxon>
        <taxon>Glomeromycetes</taxon>
        <taxon>Glomerales</taxon>
        <taxon>Glomeraceae</taxon>
        <taxon>Rhizophagus</taxon>
    </lineage>
</organism>
<feature type="compositionally biased region" description="Basic and acidic residues" evidence="1">
    <location>
        <begin position="368"/>
        <end position="381"/>
    </location>
</feature>
<accession>A0A015KA59</accession>
<dbReference type="PANTHER" id="PTHR13199">
    <property type="entry name" value="GH03947P"/>
    <property type="match status" value="1"/>
</dbReference>
<dbReference type="InterPro" id="IPR051506">
    <property type="entry name" value="ATOS_Transcription_Regulators"/>
</dbReference>
<dbReference type="PANTHER" id="PTHR13199:SF11">
    <property type="entry name" value="PROTEIN ATOSSA"/>
    <property type="match status" value="1"/>
</dbReference>
<dbReference type="SMART" id="SM01177">
    <property type="entry name" value="DUF4210"/>
    <property type="match status" value="1"/>
</dbReference>
<comment type="caution">
    <text evidence="3">The sequence shown here is derived from an EMBL/GenBank/DDBJ whole genome shotgun (WGS) entry which is preliminary data.</text>
</comment>
<keyword evidence="4" id="KW-1185">Reference proteome</keyword>
<name>A0A015KA59_RHIIW</name>
<feature type="region of interest" description="Disordered" evidence="1">
    <location>
        <begin position="1"/>
        <end position="28"/>
    </location>
</feature>
<dbReference type="HOGENOM" id="CLU_710080_0_0_1"/>
<dbReference type="EMBL" id="JEMT01008904">
    <property type="protein sequence ID" value="EXX78627.1"/>
    <property type="molecule type" value="Genomic_DNA"/>
</dbReference>
<dbReference type="AlphaFoldDB" id="A0A015KA59"/>
<proteinExistence type="predicted"/>
<feature type="domain" description="Atos-like conserved" evidence="2">
    <location>
        <begin position="90"/>
        <end position="157"/>
    </location>
</feature>